<sequence>MMNKLIAFILGLLAFAINASPSLQEIFPATHNKLVPSNLWLTNKKPYPTNAWFINFALINKGLNEPVNVSPYLLKISKQGIGLSYSSPHTYAEIAYPNIISALFYQYEDQLTLGCQEDMDDFGLHSYHGMQVMLQWTNPQHKKINAPIIQGSPYLTEVFTETTPKLTSRFKWLSINKQPQQAQPLKETNRFEIKLALDETNTQTWIMYSEYPISFTWTTGRDGETLLATKEYSGWIRLILQADTPQGINNDESILDAYSQTIPLDYKQNYLLTDKSLIYSWSWQTQDGKPPLMLSLPHQRSRLMEIVPVHYWGMKGLLAAQTQKDWHIELPRLPILFLEPKTLSPAQITILRQSLKVEATAFIKDKFPSEGPYLTGKRMARVARLILIADYLHAFDLMHEMLARLELILEEKMLGQSSWFFQYDETWGGIIPSQDDYGARHYNDHHYHYGYWVYAFAVLAKFDPQWLNTPLKTKSFTPREWINNLILDYANKDPNNPYFPLQRHQDDYAGHSWASGLTATAAGQNQQSSSEAVHAYYALALYAKAIQDKDTYAWACFLMGRELRAAQLYWQIAANNSVYSEQFKKNNQVVGNLWASKVDANAYFVSCTNAYRCGLQYSFGMQMLPFTAITRYLLHKDWLLHASPAIRGLISGKLAKVEPAWRWILIKGIAPILNKEEKIVFFQQAVDSKPDEYDNGDSKTNTLYFLIDE</sequence>
<keyword evidence="13" id="KW-1185">Reference proteome</keyword>
<feature type="domain" description="Glycosyl hydrolase family 81 N-terminal" evidence="10">
    <location>
        <begin position="42"/>
        <end position="305"/>
    </location>
</feature>
<evidence type="ECO:0000259" key="10">
    <source>
        <dbReference type="Pfam" id="PF03639"/>
    </source>
</evidence>
<evidence type="ECO:0000256" key="4">
    <source>
        <dbReference type="ARBA" id="ARBA00022801"/>
    </source>
</evidence>
<evidence type="ECO:0000256" key="2">
    <source>
        <dbReference type="ARBA" id="ARBA00010730"/>
    </source>
</evidence>
<keyword evidence="9" id="KW-0732">Signal</keyword>
<reference evidence="12 13" key="1">
    <citation type="submission" date="2018-12" db="EMBL/GenBank/DDBJ databases">
        <title>Legionella sp,whole genome shotgun sequence.</title>
        <authorList>
            <person name="Wu H."/>
        </authorList>
    </citation>
    <scope>NUCLEOTIDE SEQUENCE [LARGE SCALE GENOMIC DNA]</scope>
    <source>
        <strain evidence="13">km714</strain>
    </source>
</reference>
<dbReference type="PROSITE" id="PS52008">
    <property type="entry name" value="GH81"/>
    <property type="match status" value="1"/>
</dbReference>
<dbReference type="GO" id="GO:0071555">
    <property type="term" value="P:cell wall organization"/>
    <property type="evidence" value="ECO:0007669"/>
    <property type="project" value="UniProtKB-KW"/>
</dbReference>
<evidence type="ECO:0000256" key="8">
    <source>
        <dbReference type="ARBA" id="ARBA00023326"/>
    </source>
</evidence>
<dbReference type="Pfam" id="PF03639">
    <property type="entry name" value="Glyco_hydro_81"/>
    <property type="match status" value="1"/>
</dbReference>
<name>A0A433JGZ8_9GAMM</name>
<evidence type="ECO:0000313" key="13">
    <source>
        <dbReference type="Proteomes" id="UP000288012"/>
    </source>
</evidence>
<evidence type="ECO:0000256" key="3">
    <source>
        <dbReference type="ARBA" id="ARBA00012780"/>
    </source>
</evidence>
<organism evidence="12 13">
    <name type="scientific">Legionella septentrionalis</name>
    <dbReference type="NCBI Taxonomy" id="2498109"/>
    <lineage>
        <taxon>Bacteria</taxon>
        <taxon>Pseudomonadati</taxon>
        <taxon>Pseudomonadota</taxon>
        <taxon>Gammaproteobacteria</taxon>
        <taxon>Legionellales</taxon>
        <taxon>Legionellaceae</taxon>
        <taxon>Legionella</taxon>
    </lineage>
</organism>
<proteinExistence type="inferred from homology"/>
<accession>A0A433JGZ8</accession>
<evidence type="ECO:0000256" key="7">
    <source>
        <dbReference type="ARBA" id="ARBA00023316"/>
    </source>
</evidence>
<protein>
    <recommendedName>
        <fullName evidence="3">glucan endo-1,3-beta-D-glucosidase</fullName>
        <ecNumber evidence="3">3.2.1.39</ecNumber>
    </recommendedName>
</protein>
<evidence type="ECO:0000313" key="12">
    <source>
        <dbReference type="EMBL" id="RUQ81567.1"/>
    </source>
</evidence>
<dbReference type="EC" id="3.2.1.39" evidence="3"/>
<evidence type="ECO:0000256" key="1">
    <source>
        <dbReference type="ARBA" id="ARBA00000382"/>
    </source>
</evidence>
<dbReference type="GO" id="GO:0052861">
    <property type="term" value="F:endo-1,3(4)-beta-glucanase activity"/>
    <property type="evidence" value="ECO:0007669"/>
    <property type="project" value="InterPro"/>
</dbReference>
<comment type="similarity">
    <text evidence="2">Belongs to the glycosyl hydrolase 81 family.</text>
</comment>
<dbReference type="PANTHER" id="PTHR31983">
    <property type="entry name" value="ENDO-1,3(4)-BETA-GLUCANASE 1"/>
    <property type="match status" value="1"/>
</dbReference>
<keyword evidence="5" id="KW-0119">Carbohydrate metabolism</keyword>
<evidence type="ECO:0000256" key="9">
    <source>
        <dbReference type="SAM" id="SignalP"/>
    </source>
</evidence>
<gene>
    <name evidence="12" type="ORF">EKM59_10300</name>
</gene>
<keyword evidence="4" id="KW-0378">Hydrolase</keyword>
<feature type="signal peptide" evidence="9">
    <location>
        <begin position="1"/>
        <end position="19"/>
    </location>
</feature>
<feature type="domain" description="Glycosyl hydrolase family 81 C-terminal" evidence="11">
    <location>
        <begin position="343"/>
        <end position="701"/>
    </location>
</feature>
<dbReference type="PANTHER" id="PTHR31983:SF0">
    <property type="entry name" value="GLUCAN ENDO-1,3-BETA-D-GLUCOSIDASE 2"/>
    <property type="match status" value="1"/>
</dbReference>
<comment type="caution">
    <text evidence="12">The sequence shown here is derived from an EMBL/GenBank/DDBJ whole genome shotgun (WGS) entry which is preliminary data.</text>
</comment>
<keyword evidence="6" id="KW-0326">Glycosidase</keyword>
<dbReference type="GO" id="GO:0042973">
    <property type="term" value="F:glucan endo-1,3-beta-D-glucosidase activity"/>
    <property type="evidence" value="ECO:0007669"/>
    <property type="project" value="UniProtKB-EC"/>
</dbReference>
<dbReference type="EMBL" id="RZGR01000038">
    <property type="protein sequence ID" value="RUQ81567.1"/>
    <property type="molecule type" value="Genomic_DNA"/>
</dbReference>
<evidence type="ECO:0000256" key="6">
    <source>
        <dbReference type="ARBA" id="ARBA00023295"/>
    </source>
</evidence>
<dbReference type="Gene3D" id="2.70.98.30">
    <property type="entry name" value="Golgi alpha-mannosidase II, domain 4"/>
    <property type="match status" value="1"/>
</dbReference>
<dbReference type="GO" id="GO:0000272">
    <property type="term" value="P:polysaccharide catabolic process"/>
    <property type="evidence" value="ECO:0007669"/>
    <property type="project" value="UniProtKB-KW"/>
</dbReference>
<keyword evidence="8" id="KW-0624">Polysaccharide degradation</keyword>
<comment type="catalytic activity">
    <reaction evidence="1">
        <text>Hydrolysis of (1-&gt;3)-beta-D-glucosidic linkages in (1-&gt;3)-beta-D-glucans.</text>
        <dbReference type="EC" id="3.2.1.39"/>
    </reaction>
</comment>
<dbReference type="InterPro" id="IPR005200">
    <property type="entry name" value="Endo-beta-glucanase"/>
</dbReference>
<dbReference type="InterPro" id="IPR040720">
    <property type="entry name" value="GH81_C"/>
</dbReference>
<evidence type="ECO:0000259" key="11">
    <source>
        <dbReference type="Pfam" id="PF17652"/>
    </source>
</evidence>
<keyword evidence="7" id="KW-0961">Cell wall biogenesis/degradation</keyword>
<evidence type="ECO:0000256" key="5">
    <source>
        <dbReference type="ARBA" id="ARBA00023277"/>
    </source>
</evidence>
<dbReference type="Pfam" id="PF17652">
    <property type="entry name" value="Glyco_hydro81C"/>
    <property type="match status" value="1"/>
</dbReference>
<feature type="chain" id="PRO_5019268638" description="glucan endo-1,3-beta-D-glucosidase" evidence="9">
    <location>
        <begin position="20"/>
        <end position="709"/>
    </location>
</feature>
<dbReference type="InterPro" id="IPR040451">
    <property type="entry name" value="GH81_N"/>
</dbReference>
<dbReference type="RefSeq" id="WP_127111487.1">
    <property type="nucleotide sequence ID" value="NZ_RZGR01000038.1"/>
</dbReference>
<dbReference type="AlphaFoldDB" id="A0A433JGZ8"/>
<dbReference type="Proteomes" id="UP000288012">
    <property type="component" value="Unassembled WGS sequence"/>
</dbReference>